<gene>
    <name evidence="3" type="ORF">McpAg1_16920</name>
</gene>
<name>A0AAE4MDT5_9EURY</name>
<keyword evidence="4" id="KW-1185">Reference proteome</keyword>
<dbReference type="InterPro" id="IPR027417">
    <property type="entry name" value="P-loop_NTPase"/>
</dbReference>
<dbReference type="SUPFAM" id="SSF52540">
    <property type="entry name" value="P-loop containing nucleoside triphosphate hydrolases"/>
    <property type="match status" value="1"/>
</dbReference>
<dbReference type="GO" id="GO:0005524">
    <property type="term" value="F:ATP binding"/>
    <property type="evidence" value="ECO:0007669"/>
    <property type="project" value="UniProtKB-KW"/>
</dbReference>
<dbReference type="AlphaFoldDB" id="A0AAE4MDT5"/>
<evidence type="ECO:0008006" key="5">
    <source>
        <dbReference type="Google" id="ProtNLM"/>
    </source>
</evidence>
<organism evidence="3 4">
    <name type="scientific">Methanorbis furvi</name>
    <dbReference type="NCBI Taxonomy" id="3028299"/>
    <lineage>
        <taxon>Archaea</taxon>
        <taxon>Methanobacteriati</taxon>
        <taxon>Methanobacteriota</taxon>
        <taxon>Stenosarchaea group</taxon>
        <taxon>Methanomicrobia</taxon>
        <taxon>Methanomicrobiales</taxon>
        <taxon>Methanocorpusculaceae</taxon>
        <taxon>Methanorbis</taxon>
    </lineage>
</organism>
<dbReference type="EMBL" id="JAWDKA010000010">
    <property type="protein sequence ID" value="MDV0442449.1"/>
    <property type="molecule type" value="Genomic_DNA"/>
</dbReference>
<comment type="caution">
    <text evidence="3">The sequence shown here is derived from an EMBL/GenBank/DDBJ whole genome shotgun (WGS) entry which is preliminary data.</text>
</comment>
<evidence type="ECO:0000256" key="1">
    <source>
        <dbReference type="ARBA" id="ARBA00022741"/>
    </source>
</evidence>
<evidence type="ECO:0000256" key="2">
    <source>
        <dbReference type="ARBA" id="ARBA00022840"/>
    </source>
</evidence>
<keyword evidence="2" id="KW-0067">ATP-binding</keyword>
<evidence type="ECO:0000313" key="4">
    <source>
        <dbReference type="Proteomes" id="UP001273136"/>
    </source>
</evidence>
<accession>A0AAE4MDT5</accession>
<reference evidence="3" key="1">
    <citation type="submission" date="2023-06" db="EMBL/GenBank/DDBJ databases">
        <title>Genome sequence of Methancorpusculaceae sp. Ag1.</title>
        <authorList>
            <person name="Protasov E."/>
            <person name="Platt K."/>
            <person name="Poehlein A."/>
            <person name="Daniel R."/>
            <person name="Brune A."/>
        </authorList>
    </citation>
    <scope>NUCLEOTIDE SEQUENCE</scope>
    <source>
        <strain evidence="3">Ag1</strain>
    </source>
</reference>
<evidence type="ECO:0000313" key="3">
    <source>
        <dbReference type="EMBL" id="MDV0442449.1"/>
    </source>
</evidence>
<protein>
    <recommendedName>
        <fullName evidence="5">KaiC-like domain-containing protein</fullName>
    </recommendedName>
</protein>
<keyword evidence="1" id="KW-0547">Nucleotide-binding</keyword>
<dbReference type="RefSeq" id="WP_338094869.1">
    <property type="nucleotide sequence ID" value="NZ_JAWDKA010000010.1"/>
</dbReference>
<dbReference type="Proteomes" id="UP001273136">
    <property type="component" value="Unassembled WGS sequence"/>
</dbReference>
<proteinExistence type="predicted"/>
<sequence length="285" mass="32333">MPEASGQRLIHPTNIPTLDKVLGGGVPSGTTVLILSEPGAGGTELLQTSAMQYCNSQIYDEPAPKGTWHPSEYHYMSLTTGKNEFKNRIIELFNANKYHMFNEMIDKIHYTDFADIYFSRTHVPYNWYGSKDPVYGMLEMPVSDDFGGLTVIMDKITHLPEESIVVIDSLTALLPYCTKSPDTWLELVTFMRGLTRASEIWKVTIVFLLTAGVLNKGQETELVDTCDGVIHLFWQKETETKRQRQMYLQKFDGVLPLIDQRDMVIFNVNVTTKTGFEITNMRTVA</sequence>
<dbReference type="PANTHER" id="PTHR43637">
    <property type="entry name" value="UPF0273 PROTEIN TM_0370"/>
    <property type="match status" value="1"/>
</dbReference>
<dbReference type="Gene3D" id="3.40.50.300">
    <property type="entry name" value="P-loop containing nucleotide triphosphate hydrolases"/>
    <property type="match status" value="1"/>
</dbReference>